<protein>
    <recommendedName>
        <fullName evidence="6">Cysteine-rich domain-containing protein</fullName>
    </recommendedName>
</protein>
<dbReference type="EMBL" id="BARS01041447">
    <property type="protein sequence ID" value="GAG32315.1"/>
    <property type="molecule type" value="Genomic_DNA"/>
</dbReference>
<keyword evidence="3" id="KW-0677">Repeat</keyword>
<keyword evidence="5" id="KW-0411">Iron-sulfur</keyword>
<dbReference type="PANTHER" id="PTHR32479">
    <property type="entry name" value="GLYCOLATE OXIDASE IRON-SULFUR SUBUNIT"/>
    <property type="match status" value="1"/>
</dbReference>
<evidence type="ECO:0000256" key="5">
    <source>
        <dbReference type="ARBA" id="ARBA00023014"/>
    </source>
</evidence>
<dbReference type="AlphaFoldDB" id="X0WNU3"/>
<comment type="caution">
    <text evidence="7">The sequence shown here is derived from an EMBL/GenBank/DDBJ whole genome shotgun (WGS) entry which is preliminary data.</text>
</comment>
<evidence type="ECO:0000256" key="4">
    <source>
        <dbReference type="ARBA" id="ARBA00023004"/>
    </source>
</evidence>
<evidence type="ECO:0000256" key="2">
    <source>
        <dbReference type="ARBA" id="ARBA00022723"/>
    </source>
</evidence>
<reference evidence="7" key="1">
    <citation type="journal article" date="2014" name="Front. Microbiol.">
        <title>High frequency of phylogenetically diverse reductive dehalogenase-homologous genes in deep subseafloor sedimentary metagenomes.</title>
        <authorList>
            <person name="Kawai M."/>
            <person name="Futagami T."/>
            <person name="Toyoda A."/>
            <person name="Takaki Y."/>
            <person name="Nishi S."/>
            <person name="Hori S."/>
            <person name="Arai W."/>
            <person name="Tsubouchi T."/>
            <person name="Morono Y."/>
            <person name="Uchiyama I."/>
            <person name="Ito T."/>
            <person name="Fujiyama A."/>
            <person name="Inagaki F."/>
            <person name="Takami H."/>
        </authorList>
    </citation>
    <scope>NUCLEOTIDE SEQUENCE</scope>
    <source>
        <strain evidence="7">Expedition CK06-06</strain>
    </source>
</reference>
<organism evidence="7">
    <name type="scientific">marine sediment metagenome</name>
    <dbReference type="NCBI Taxonomy" id="412755"/>
    <lineage>
        <taxon>unclassified sequences</taxon>
        <taxon>metagenomes</taxon>
        <taxon>ecological metagenomes</taxon>
    </lineage>
</organism>
<dbReference type="Pfam" id="PF02754">
    <property type="entry name" value="CCG"/>
    <property type="match status" value="1"/>
</dbReference>
<evidence type="ECO:0000256" key="1">
    <source>
        <dbReference type="ARBA" id="ARBA00022485"/>
    </source>
</evidence>
<gene>
    <name evidence="7" type="ORF">S01H1_63033</name>
</gene>
<evidence type="ECO:0000256" key="3">
    <source>
        <dbReference type="ARBA" id="ARBA00022737"/>
    </source>
</evidence>
<feature type="non-terminal residue" evidence="7">
    <location>
        <position position="1"/>
    </location>
</feature>
<dbReference type="InterPro" id="IPR004017">
    <property type="entry name" value="Cys_rich_dom"/>
</dbReference>
<keyword evidence="4" id="KW-0408">Iron</keyword>
<dbReference type="GO" id="GO:0051539">
    <property type="term" value="F:4 iron, 4 sulfur cluster binding"/>
    <property type="evidence" value="ECO:0007669"/>
    <property type="project" value="UniProtKB-KW"/>
</dbReference>
<feature type="domain" description="Cysteine-rich" evidence="6">
    <location>
        <begin position="12"/>
        <end position="95"/>
    </location>
</feature>
<keyword evidence="1" id="KW-0004">4Fe-4S</keyword>
<proteinExistence type="predicted"/>
<accession>X0WNU3</accession>
<name>X0WNU3_9ZZZZ</name>
<evidence type="ECO:0000313" key="7">
    <source>
        <dbReference type="EMBL" id="GAG32315.1"/>
    </source>
</evidence>
<sequence length="117" mass="12929">GRFESPFDNILIHGHCHQKSLYGTTFMKEILDRVPGIRVSEIDSGCCGMAGSFGYEKKHYDQSMEIGRERLFPAVEGREEGAVVVACGFSCRHQIADGTGVKALHWVETLRGVDAAR</sequence>
<dbReference type="PANTHER" id="PTHR32479:SF19">
    <property type="entry name" value="ANAEROBIC GLYCEROL-3-PHOSPHATE DEHYDROGENASE SUBUNIT C"/>
    <property type="match status" value="1"/>
</dbReference>
<dbReference type="GO" id="GO:0046872">
    <property type="term" value="F:metal ion binding"/>
    <property type="evidence" value="ECO:0007669"/>
    <property type="project" value="UniProtKB-KW"/>
</dbReference>
<keyword evidence="2" id="KW-0479">Metal-binding</keyword>
<evidence type="ECO:0000259" key="6">
    <source>
        <dbReference type="Pfam" id="PF02754"/>
    </source>
</evidence>
<dbReference type="GO" id="GO:0016491">
    <property type="term" value="F:oxidoreductase activity"/>
    <property type="evidence" value="ECO:0007669"/>
    <property type="project" value="UniProtKB-ARBA"/>
</dbReference>